<dbReference type="OrthoDB" id="240216at2759"/>
<keyword evidence="4" id="KW-1185">Reference proteome</keyword>
<comment type="caution">
    <text evidence="3">The sequence shown here is derived from an EMBL/GenBank/DDBJ whole genome shotgun (WGS) entry which is preliminary data.</text>
</comment>
<dbReference type="GO" id="GO:0004095">
    <property type="term" value="F:carnitine O-palmitoyltransferase activity"/>
    <property type="evidence" value="ECO:0007669"/>
    <property type="project" value="TreeGrafter"/>
</dbReference>
<dbReference type="Pfam" id="PF00755">
    <property type="entry name" value="Carn_acyltransf"/>
    <property type="match status" value="1"/>
</dbReference>
<dbReference type="InterPro" id="IPR039551">
    <property type="entry name" value="Cho/carn_acyl_trans"/>
</dbReference>
<dbReference type="PANTHER" id="PTHR22589:SF31">
    <property type="entry name" value="CARNITINE O-PALMITOYLTRANSFERASE"/>
    <property type="match status" value="1"/>
</dbReference>
<dbReference type="EMBL" id="BGPR01004863">
    <property type="protein sequence ID" value="GBN04192.1"/>
    <property type="molecule type" value="Genomic_DNA"/>
</dbReference>
<comment type="similarity">
    <text evidence="1">Belongs to the carnitine/choline acetyltransferase family.</text>
</comment>
<dbReference type="GO" id="GO:0005739">
    <property type="term" value="C:mitochondrion"/>
    <property type="evidence" value="ECO:0007669"/>
    <property type="project" value="TreeGrafter"/>
</dbReference>
<organism evidence="3 4">
    <name type="scientific">Araneus ventricosus</name>
    <name type="common">Orbweaver spider</name>
    <name type="synonym">Epeira ventricosa</name>
    <dbReference type="NCBI Taxonomy" id="182803"/>
    <lineage>
        <taxon>Eukaryota</taxon>
        <taxon>Metazoa</taxon>
        <taxon>Ecdysozoa</taxon>
        <taxon>Arthropoda</taxon>
        <taxon>Chelicerata</taxon>
        <taxon>Arachnida</taxon>
        <taxon>Araneae</taxon>
        <taxon>Araneomorphae</taxon>
        <taxon>Entelegynae</taxon>
        <taxon>Araneoidea</taxon>
        <taxon>Araneidae</taxon>
        <taxon>Araneus</taxon>
    </lineage>
</organism>
<accession>A0A4Y2KPT4</accession>
<dbReference type="Proteomes" id="UP000499080">
    <property type="component" value="Unassembled WGS sequence"/>
</dbReference>
<sequence length="225" mass="25632">MFMDRYTEDGNTVGELGETPPVPIRLKWDLHPECLDLVRSSTLIASDIIAEVDLQVLYHSDYGKNFIKQCKISPDAFVQMVLQLTYYRDAGCFTLTYEAAIMRLFREGRTGTVRPVTRESCDFVLSVDNPDIPAKEKLAFLQRSCRKHQESCINVMCGKGVDRHIFCLYVLSKHLDVKSPFLEEVLGEPWKLSTSQKKQKRGRQKQSDGKVTSLFVGTRLVISGF</sequence>
<reference evidence="3 4" key="1">
    <citation type="journal article" date="2019" name="Sci. Rep.">
        <title>Orb-weaving spider Araneus ventricosus genome elucidates the spidroin gene catalogue.</title>
        <authorList>
            <person name="Kono N."/>
            <person name="Nakamura H."/>
            <person name="Ohtoshi R."/>
            <person name="Moran D.A.P."/>
            <person name="Shinohara A."/>
            <person name="Yoshida Y."/>
            <person name="Fujiwara M."/>
            <person name="Mori M."/>
            <person name="Tomita M."/>
            <person name="Arakawa K."/>
        </authorList>
    </citation>
    <scope>NUCLEOTIDE SEQUENCE [LARGE SCALE GENOMIC DNA]</scope>
</reference>
<feature type="domain" description="Choline/carnitine acyltransferase" evidence="2">
    <location>
        <begin position="19"/>
        <end position="200"/>
    </location>
</feature>
<gene>
    <name evidence="3" type="primary">Cpt1a_0</name>
    <name evidence="3" type="ORF">AVEN_188661_1</name>
</gene>
<evidence type="ECO:0000256" key="1">
    <source>
        <dbReference type="ARBA" id="ARBA00005232"/>
    </source>
</evidence>
<proteinExistence type="inferred from homology"/>
<dbReference type="GO" id="GO:0006631">
    <property type="term" value="P:fatty acid metabolic process"/>
    <property type="evidence" value="ECO:0007669"/>
    <property type="project" value="TreeGrafter"/>
</dbReference>
<protein>
    <submittedName>
        <fullName evidence="3">Carnitine O-palmitoyltransferase 1, liver isoform</fullName>
    </submittedName>
</protein>
<dbReference type="GO" id="GO:0009437">
    <property type="term" value="P:carnitine metabolic process"/>
    <property type="evidence" value="ECO:0007669"/>
    <property type="project" value="TreeGrafter"/>
</dbReference>
<keyword evidence="3" id="KW-0808">Transferase</keyword>
<evidence type="ECO:0000259" key="2">
    <source>
        <dbReference type="Pfam" id="PF00755"/>
    </source>
</evidence>
<dbReference type="SUPFAM" id="SSF52777">
    <property type="entry name" value="CoA-dependent acyltransferases"/>
    <property type="match status" value="1"/>
</dbReference>
<dbReference type="AlphaFoldDB" id="A0A4Y2KPT4"/>
<dbReference type="Gene3D" id="3.30.559.10">
    <property type="entry name" value="Chloramphenicol acetyltransferase-like domain"/>
    <property type="match status" value="1"/>
</dbReference>
<evidence type="ECO:0000313" key="3">
    <source>
        <dbReference type="EMBL" id="GBN04192.1"/>
    </source>
</evidence>
<evidence type="ECO:0000313" key="4">
    <source>
        <dbReference type="Proteomes" id="UP000499080"/>
    </source>
</evidence>
<dbReference type="InterPro" id="IPR000542">
    <property type="entry name" value="Carn_acyl_trans"/>
</dbReference>
<name>A0A4Y2KPT4_ARAVE</name>
<dbReference type="InterPro" id="IPR023213">
    <property type="entry name" value="CAT-like_dom_sf"/>
</dbReference>
<dbReference type="PANTHER" id="PTHR22589">
    <property type="entry name" value="CARNITINE O-ACYLTRANSFERASE"/>
    <property type="match status" value="1"/>
</dbReference>